<keyword evidence="3" id="KW-1185">Reference proteome</keyword>
<evidence type="ECO:0000313" key="3">
    <source>
        <dbReference type="Proteomes" id="UP001301958"/>
    </source>
</evidence>
<dbReference type="AlphaFoldDB" id="A0AAN7GZM1"/>
<feature type="non-terminal residue" evidence="2">
    <location>
        <position position="166"/>
    </location>
</feature>
<dbReference type="GO" id="GO:0005737">
    <property type="term" value="C:cytoplasm"/>
    <property type="evidence" value="ECO:0007669"/>
    <property type="project" value="TreeGrafter"/>
</dbReference>
<evidence type="ECO:0000313" key="2">
    <source>
        <dbReference type="EMBL" id="KAK4224269.1"/>
    </source>
</evidence>
<protein>
    <submittedName>
        <fullName evidence="2">Uncharacterized protein</fullName>
    </submittedName>
</protein>
<accession>A0AAN7GZM1</accession>
<dbReference type="GO" id="GO:0000214">
    <property type="term" value="C:tRNA-intron endonuclease complex"/>
    <property type="evidence" value="ECO:0007669"/>
    <property type="project" value="TreeGrafter"/>
</dbReference>
<feature type="region of interest" description="Disordered" evidence="1">
    <location>
        <begin position="118"/>
        <end position="142"/>
    </location>
</feature>
<dbReference type="PANTHER" id="PTHR21227:SF0">
    <property type="entry name" value="TRNA-SPLICING ENDONUCLEASE SUBUNIT SEN2"/>
    <property type="match status" value="1"/>
</dbReference>
<organism evidence="2 3">
    <name type="scientific">Podospora fimiseda</name>
    <dbReference type="NCBI Taxonomy" id="252190"/>
    <lineage>
        <taxon>Eukaryota</taxon>
        <taxon>Fungi</taxon>
        <taxon>Dikarya</taxon>
        <taxon>Ascomycota</taxon>
        <taxon>Pezizomycotina</taxon>
        <taxon>Sordariomycetes</taxon>
        <taxon>Sordariomycetidae</taxon>
        <taxon>Sordariales</taxon>
        <taxon>Podosporaceae</taxon>
        <taxon>Podospora</taxon>
    </lineage>
</organism>
<dbReference type="Proteomes" id="UP001301958">
    <property type="component" value="Unassembled WGS sequence"/>
</dbReference>
<sequence>MDPPQDSQAGAAATTSVVGRPRAPYVYKLPAPIRTFPVPYFDPKNPICYFQLAYTWLKQVFFPPPAEPSVIHIGFWDFDTRSVHVEDEDSIRALWEQGFYGKGSQSRSEPNWLKRELARRGASGGKTVIEARTEARREERRQAKWERAKAELEAREQQIQAEAREQ</sequence>
<dbReference type="GO" id="GO:0000213">
    <property type="term" value="F:tRNA-intron lyase activity"/>
    <property type="evidence" value="ECO:0007669"/>
    <property type="project" value="InterPro"/>
</dbReference>
<name>A0AAN7GZM1_9PEZI</name>
<dbReference type="EMBL" id="MU865398">
    <property type="protein sequence ID" value="KAK4224269.1"/>
    <property type="molecule type" value="Genomic_DNA"/>
</dbReference>
<dbReference type="PANTHER" id="PTHR21227">
    <property type="entry name" value="TRNA-SPLICING ENDONUCLEASE SUBUNIT SEN2"/>
    <property type="match status" value="1"/>
</dbReference>
<dbReference type="InterPro" id="IPR006676">
    <property type="entry name" value="tRNA_splic"/>
</dbReference>
<reference evidence="2" key="1">
    <citation type="journal article" date="2023" name="Mol. Phylogenet. Evol.">
        <title>Genome-scale phylogeny and comparative genomics of the fungal order Sordariales.</title>
        <authorList>
            <person name="Hensen N."/>
            <person name="Bonometti L."/>
            <person name="Westerberg I."/>
            <person name="Brannstrom I.O."/>
            <person name="Guillou S."/>
            <person name="Cros-Aarteil S."/>
            <person name="Calhoun S."/>
            <person name="Haridas S."/>
            <person name="Kuo A."/>
            <person name="Mondo S."/>
            <person name="Pangilinan J."/>
            <person name="Riley R."/>
            <person name="LaButti K."/>
            <person name="Andreopoulos B."/>
            <person name="Lipzen A."/>
            <person name="Chen C."/>
            <person name="Yan M."/>
            <person name="Daum C."/>
            <person name="Ng V."/>
            <person name="Clum A."/>
            <person name="Steindorff A."/>
            <person name="Ohm R.A."/>
            <person name="Martin F."/>
            <person name="Silar P."/>
            <person name="Natvig D.O."/>
            <person name="Lalanne C."/>
            <person name="Gautier V."/>
            <person name="Ament-Velasquez S.L."/>
            <person name="Kruys A."/>
            <person name="Hutchinson M.I."/>
            <person name="Powell A.J."/>
            <person name="Barry K."/>
            <person name="Miller A.N."/>
            <person name="Grigoriev I.V."/>
            <person name="Debuchy R."/>
            <person name="Gladieux P."/>
            <person name="Hiltunen Thoren M."/>
            <person name="Johannesson H."/>
        </authorList>
    </citation>
    <scope>NUCLEOTIDE SEQUENCE</scope>
    <source>
        <strain evidence="2">CBS 990.96</strain>
    </source>
</reference>
<gene>
    <name evidence="2" type="ORF">QBC38DRAFT_371421</name>
</gene>
<reference evidence="2" key="2">
    <citation type="submission" date="2023-05" db="EMBL/GenBank/DDBJ databases">
        <authorList>
            <consortium name="Lawrence Berkeley National Laboratory"/>
            <person name="Steindorff A."/>
            <person name="Hensen N."/>
            <person name="Bonometti L."/>
            <person name="Westerberg I."/>
            <person name="Brannstrom I.O."/>
            <person name="Guillou S."/>
            <person name="Cros-Aarteil S."/>
            <person name="Calhoun S."/>
            <person name="Haridas S."/>
            <person name="Kuo A."/>
            <person name="Mondo S."/>
            <person name="Pangilinan J."/>
            <person name="Riley R."/>
            <person name="Labutti K."/>
            <person name="Andreopoulos B."/>
            <person name="Lipzen A."/>
            <person name="Chen C."/>
            <person name="Yanf M."/>
            <person name="Daum C."/>
            <person name="Ng V."/>
            <person name="Clum A."/>
            <person name="Ohm R."/>
            <person name="Martin F."/>
            <person name="Silar P."/>
            <person name="Natvig D."/>
            <person name="Lalanne C."/>
            <person name="Gautier V."/>
            <person name="Ament-Velasquez S.L."/>
            <person name="Kruys A."/>
            <person name="Hutchinson M.I."/>
            <person name="Powell A.J."/>
            <person name="Barry K."/>
            <person name="Miller A.N."/>
            <person name="Grigoriev I.V."/>
            <person name="Debuchy R."/>
            <person name="Gladieux P."/>
            <person name="Thoren M.H."/>
            <person name="Johannesson H."/>
        </authorList>
    </citation>
    <scope>NUCLEOTIDE SEQUENCE</scope>
    <source>
        <strain evidence="2">CBS 990.96</strain>
    </source>
</reference>
<comment type="caution">
    <text evidence="2">The sequence shown here is derived from an EMBL/GenBank/DDBJ whole genome shotgun (WGS) entry which is preliminary data.</text>
</comment>
<dbReference type="GO" id="GO:0000379">
    <property type="term" value="P:tRNA-type intron splice site recognition and cleavage"/>
    <property type="evidence" value="ECO:0007669"/>
    <property type="project" value="TreeGrafter"/>
</dbReference>
<evidence type="ECO:0000256" key="1">
    <source>
        <dbReference type="SAM" id="MobiDB-lite"/>
    </source>
</evidence>
<feature type="compositionally biased region" description="Basic and acidic residues" evidence="1">
    <location>
        <begin position="129"/>
        <end position="142"/>
    </location>
</feature>
<proteinExistence type="predicted"/>